<evidence type="ECO:0000313" key="1">
    <source>
        <dbReference type="EMBL" id="KAI0089213.1"/>
    </source>
</evidence>
<dbReference type="EMBL" id="MU274911">
    <property type="protein sequence ID" value="KAI0089213.1"/>
    <property type="molecule type" value="Genomic_DNA"/>
</dbReference>
<dbReference type="Proteomes" id="UP001055072">
    <property type="component" value="Unassembled WGS sequence"/>
</dbReference>
<gene>
    <name evidence="1" type="ORF">BDY19DRAFT_131712</name>
</gene>
<evidence type="ECO:0000313" key="2">
    <source>
        <dbReference type="Proteomes" id="UP001055072"/>
    </source>
</evidence>
<sequence>MASRVFGFFTKKSQSNLNIETPTPTNVPLPSSPPPIETDLSASTTDMQQLRTPSPSIDSASIARGRTSPAPTTTNNTSYSASTRQISEAPILPTPIATDPPQPALLPTSESIAKLIKTVPPKTLHAYVLEQLPSVSADILESLCAFFNTMTPPPKLHCVRCHKDFTEVENDDRSCLVPHDDESAEVERVGRSSTTTTQATTYETLWGCCGKTSEGDGSQGPPEGWCYEGKHTTDAKRARFRADSTPQDDKLTSCMRLNCHGIRDRRPGRATSTRKRVQRVYKEAATDEEGSEGESDSGMEEITGKGKAKAGPARKKKPATQKGKARAGVKDKEKEGQGEDKMEVDGDSSKVAGSSEARSPAAVVATPTSAPPKRRGRPPKRKADEPPNEDGTESAGTVTPAPKRKGRTPKSKPLIEDSDVEPNVAGRSSPSPTRGGNRTPRPSSLSRGRQVGNVSRIAAEFNKKSDRPIPSKSRLGITTTTVGDEDVEMVDSLQPKKKRKIAS</sequence>
<name>A0ACB8U4P5_9APHY</name>
<organism evidence="1 2">
    <name type="scientific">Irpex rosettiformis</name>
    <dbReference type="NCBI Taxonomy" id="378272"/>
    <lineage>
        <taxon>Eukaryota</taxon>
        <taxon>Fungi</taxon>
        <taxon>Dikarya</taxon>
        <taxon>Basidiomycota</taxon>
        <taxon>Agaricomycotina</taxon>
        <taxon>Agaricomycetes</taxon>
        <taxon>Polyporales</taxon>
        <taxon>Irpicaceae</taxon>
        <taxon>Irpex</taxon>
    </lineage>
</organism>
<comment type="caution">
    <text evidence="1">The sequence shown here is derived from an EMBL/GenBank/DDBJ whole genome shotgun (WGS) entry which is preliminary data.</text>
</comment>
<keyword evidence="2" id="KW-1185">Reference proteome</keyword>
<accession>A0ACB8U4P5</accession>
<proteinExistence type="predicted"/>
<protein>
    <submittedName>
        <fullName evidence="1">Uncharacterized protein</fullName>
    </submittedName>
</protein>
<reference evidence="1" key="1">
    <citation type="journal article" date="2021" name="Environ. Microbiol.">
        <title>Gene family expansions and transcriptome signatures uncover fungal adaptations to wood decay.</title>
        <authorList>
            <person name="Hage H."/>
            <person name="Miyauchi S."/>
            <person name="Viragh M."/>
            <person name="Drula E."/>
            <person name="Min B."/>
            <person name="Chaduli D."/>
            <person name="Navarro D."/>
            <person name="Favel A."/>
            <person name="Norest M."/>
            <person name="Lesage-Meessen L."/>
            <person name="Balint B."/>
            <person name="Merenyi Z."/>
            <person name="de Eugenio L."/>
            <person name="Morin E."/>
            <person name="Martinez A.T."/>
            <person name="Baldrian P."/>
            <person name="Stursova M."/>
            <person name="Martinez M.J."/>
            <person name="Novotny C."/>
            <person name="Magnuson J.K."/>
            <person name="Spatafora J.W."/>
            <person name="Maurice S."/>
            <person name="Pangilinan J."/>
            <person name="Andreopoulos W."/>
            <person name="LaButti K."/>
            <person name="Hundley H."/>
            <person name="Na H."/>
            <person name="Kuo A."/>
            <person name="Barry K."/>
            <person name="Lipzen A."/>
            <person name="Henrissat B."/>
            <person name="Riley R."/>
            <person name="Ahrendt S."/>
            <person name="Nagy L.G."/>
            <person name="Grigoriev I.V."/>
            <person name="Martin F."/>
            <person name="Rosso M.N."/>
        </authorList>
    </citation>
    <scope>NUCLEOTIDE SEQUENCE</scope>
    <source>
        <strain evidence="1">CBS 384.51</strain>
    </source>
</reference>